<evidence type="ECO:0000313" key="3">
    <source>
        <dbReference type="EMBL" id="POZ51842.1"/>
    </source>
</evidence>
<evidence type="ECO:0000313" key="4">
    <source>
        <dbReference type="Proteomes" id="UP000237423"/>
    </source>
</evidence>
<evidence type="ECO:0000256" key="1">
    <source>
        <dbReference type="ARBA" id="ARBA00022649"/>
    </source>
</evidence>
<keyword evidence="1" id="KW-1277">Toxin-antitoxin system</keyword>
<dbReference type="EMBL" id="PGFZ01000004">
    <property type="protein sequence ID" value="POZ51842.1"/>
    <property type="molecule type" value="Genomic_DNA"/>
</dbReference>
<dbReference type="SUPFAM" id="SSF47598">
    <property type="entry name" value="Ribbon-helix-helix"/>
    <property type="match status" value="1"/>
</dbReference>
<dbReference type="GO" id="GO:0006355">
    <property type="term" value="P:regulation of DNA-templated transcription"/>
    <property type="evidence" value="ECO:0007669"/>
    <property type="project" value="InterPro"/>
</dbReference>
<organism evidence="3 4">
    <name type="scientific">Methylovulum psychrotolerans</name>
    <dbReference type="NCBI Taxonomy" id="1704499"/>
    <lineage>
        <taxon>Bacteria</taxon>
        <taxon>Pseudomonadati</taxon>
        <taxon>Pseudomonadota</taxon>
        <taxon>Gammaproteobacteria</taxon>
        <taxon>Methylococcales</taxon>
        <taxon>Methylococcaceae</taxon>
        <taxon>Methylovulum</taxon>
    </lineage>
</organism>
<reference evidence="3 4" key="1">
    <citation type="submission" date="2017-11" db="EMBL/GenBank/DDBJ databases">
        <title>Draft Genome Sequence of Methylobacter psychrotolerans Sph1T, an Obligate Methanotroph from Low-Temperature Environments.</title>
        <authorList>
            <person name="Oshkin I.Y."/>
            <person name="Miroshnikov K."/>
            <person name="Belova S.E."/>
            <person name="Korzhenkov A."/>
            <person name="Toshchakov S.V."/>
            <person name="Dedysh S.N."/>
        </authorList>
    </citation>
    <scope>NUCLEOTIDE SEQUENCE [LARGE SCALE GENOMIC DNA]</scope>
    <source>
        <strain evidence="3 4">Sph1</strain>
    </source>
</reference>
<evidence type="ECO:0000256" key="2">
    <source>
        <dbReference type="ARBA" id="ARBA00049988"/>
    </source>
</evidence>
<dbReference type="Gene3D" id="1.20.5.780">
    <property type="entry name" value="Single helix bin"/>
    <property type="match status" value="1"/>
</dbReference>
<dbReference type="RefSeq" id="WP_198328508.1">
    <property type="nucleotide sequence ID" value="NZ_CP022129.1"/>
</dbReference>
<protein>
    <recommendedName>
        <fullName evidence="5">DUF1778 domain-containing protein</fullName>
    </recommendedName>
</protein>
<comment type="caution">
    <text evidence="3">The sequence shown here is derived from an EMBL/GenBank/DDBJ whole genome shotgun (WGS) entry which is preliminary data.</text>
</comment>
<sequence length="57" mass="6313">MMHLEQEPKSERIDIRTTPRVKRALQDAATVTSKTVSECLLDSALTRAAEVCIANTI</sequence>
<gene>
    <name evidence="3" type="ORF">AADEFJLK_02059</name>
</gene>
<evidence type="ECO:0008006" key="5">
    <source>
        <dbReference type="Google" id="ProtNLM"/>
    </source>
</evidence>
<dbReference type="InterPro" id="IPR010985">
    <property type="entry name" value="Ribbon_hlx_hlx"/>
</dbReference>
<comment type="similarity">
    <text evidence="2">Belongs to the TacA antitoxin family.</text>
</comment>
<dbReference type="InterPro" id="IPR014795">
    <property type="entry name" value="TacA_1-like"/>
</dbReference>
<name>A0A2S5CM70_9GAMM</name>
<dbReference type="Pfam" id="PF08681">
    <property type="entry name" value="TacA1"/>
    <property type="match status" value="1"/>
</dbReference>
<dbReference type="Proteomes" id="UP000237423">
    <property type="component" value="Unassembled WGS sequence"/>
</dbReference>
<dbReference type="AlphaFoldDB" id="A0A2S5CM70"/>
<proteinExistence type="inferred from homology"/>
<accession>A0A2S5CM70</accession>